<dbReference type="Pfam" id="PF00171">
    <property type="entry name" value="Aldedh"/>
    <property type="match status" value="1"/>
</dbReference>
<dbReference type="Gene3D" id="3.40.309.10">
    <property type="entry name" value="Aldehyde Dehydrogenase, Chain A, domain 2"/>
    <property type="match status" value="1"/>
</dbReference>
<dbReference type="STRING" id="1178482.AR456_09905"/>
<dbReference type="AlphaFoldDB" id="W1NBT4"/>
<dbReference type="PANTHER" id="PTHR11699">
    <property type="entry name" value="ALDEHYDE DEHYDROGENASE-RELATED"/>
    <property type="match status" value="1"/>
</dbReference>
<dbReference type="KEGG" id="hhu:AR456_09905"/>
<evidence type="ECO:0000259" key="2">
    <source>
        <dbReference type="Pfam" id="PF00171"/>
    </source>
</evidence>
<keyword evidence="4" id="KW-1185">Reference proteome</keyword>
<dbReference type="Gene3D" id="3.40.605.10">
    <property type="entry name" value="Aldehyde Dehydrogenase, Chain A, domain 1"/>
    <property type="match status" value="1"/>
</dbReference>
<dbReference type="InterPro" id="IPR016161">
    <property type="entry name" value="Ald_DH/histidinol_DH"/>
</dbReference>
<dbReference type="PATRIC" id="fig|1178482.3.peg.621"/>
<sequence length="580" mass="63744">MTIAEQEAQRATTDPRYPQHEAALESLYLAKDDWARTTVEQRITILKQIKDALLVVAEDWARAASSAKGIAPGSPLMGEEWLAGPGAMMAGCNGLIATLEQIEGKAFLDSIRRRHMPGGRLALRVMPSTLWDRLLLSGVTADVWMQPGISESNLAEHAALIYDVPMEQRHGKVALILGAGNVASIAPLDVFHKLFIENQVCLLKLNPVNDYLLPLLEKALAVLIDRNALHIVKGDGAVGAWLTEHPWVEEMHITGSQTTHDAIVWGTGDEAKRNREAGTPRNSKRFTSELGAVCPTIVVPGPWSKADIAFQAEQLATQKLHNSGFNCVACQVLIMPRSWKHGAELIERTSSVMARSTRPAYYPGVEDRLAAFQAEAGNSTEVSRGDAPPVTIAETADSDYFRKTEVFGPAMSITELDAADAESFLRAAIDYANQELHGTLGANIVIHPATRRAIGKQRFNELLSELRYGTIAINSWSGVGFLLAQCPWGAFPGHSLQDVQSGIGTVHNSFMLEKTERTVVEAPFRPFPRSLASRRPTLLPKPPWFITNSRQDKVARLLVDFYHSPGWHKVPRIFYHAILG</sequence>
<dbReference type="OrthoDB" id="136308at2"/>
<dbReference type="InterPro" id="IPR016163">
    <property type="entry name" value="Ald_DH_C"/>
</dbReference>
<name>W1NBT4_9GAMM</name>
<gene>
    <name evidence="3" type="ORF">BJB45_16795</name>
</gene>
<dbReference type="InterPro" id="IPR016162">
    <property type="entry name" value="Ald_DH_N"/>
</dbReference>
<dbReference type="GO" id="GO:0016620">
    <property type="term" value="F:oxidoreductase activity, acting on the aldehyde or oxo group of donors, NAD or NADP as acceptor"/>
    <property type="evidence" value="ECO:0007669"/>
    <property type="project" value="InterPro"/>
</dbReference>
<protein>
    <recommendedName>
        <fullName evidence="2">Aldehyde dehydrogenase domain-containing protein</fullName>
    </recommendedName>
</protein>
<feature type="domain" description="Aldehyde dehydrogenase" evidence="2">
    <location>
        <begin position="221"/>
        <end position="340"/>
    </location>
</feature>
<evidence type="ECO:0000256" key="1">
    <source>
        <dbReference type="ARBA" id="ARBA00023002"/>
    </source>
</evidence>
<dbReference type="SUPFAM" id="SSF53720">
    <property type="entry name" value="ALDH-like"/>
    <property type="match status" value="1"/>
</dbReference>
<organism evidence="3 4">
    <name type="scientific">Halomonas huangheensis</name>
    <dbReference type="NCBI Taxonomy" id="1178482"/>
    <lineage>
        <taxon>Bacteria</taxon>
        <taxon>Pseudomonadati</taxon>
        <taxon>Pseudomonadota</taxon>
        <taxon>Gammaproteobacteria</taxon>
        <taxon>Oceanospirillales</taxon>
        <taxon>Halomonadaceae</taxon>
        <taxon>Halomonas</taxon>
    </lineage>
</organism>
<dbReference type="RefSeq" id="WP_021817565.1">
    <property type="nucleotide sequence ID" value="NZ_AVBC01000014.1"/>
</dbReference>
<reference evidence="3 4" key="1">
    <citation type="submission" date="2013-08" db="EMBL/GenBank/DDBJ databases">
        <title>draft genome of Halomonas huanghegensis, strain BJGMM-B45T.</title>
        <authorList>
            <person name="Miao C."/>
            <person name="Wan Y."/>
            <person name="Jin W."/>
        </authorList>
    </citation>
    <scope>NUCLEOTIDE SEQUENCE [LARGE SCALE GENOMIC DNA]</scope>
    <source>
        <strain evidence="3 4">BJGMM-B45</strain>
    </source>
</reference>
<comment type="caution">
    <text evidence="3">The sequence shown here is derived from an EMBL/GenBank/DDBJ whole genome shotgun (WGS) entry which is preliminary data.</text>
</comment>
<dbReference type="Proteomes" id="UP000019113">
    <property type="component" value="Unassembled WGS sequence"/>
</dbReference>
<keyword evidence="1" id="KW-0560">Oxidoreductase</keyword>
<evidence type="ECO:0000313" key="3">
    <source>
        <dbReference type="EMBL" id="ERL52938.1"/>
    </source>
</evidence>
<dbReference type="EMBL" id="AVBC01000014">
    <property type="protein sequence ID" value="ERL52938.1"/>
    <property type="molecule type" value="Genomic_DNA"/>
</dbReference>
<proteinExistence type="predicted"/>
<dbReference type="eggNOG" id="COG1012">
    <property type="taxonomic scope" value="Bacteria"/>
</dbReference>
<accession>W1NBT4</accession>
<evidence type="ECO:0000313" key="4">
    <source>
        <dbReference type="Proteomes" id="UP000019113"/>
    </source>
</evidence>
<dbReference type="InterPro" id="IPR015590">
    <property type="entry name" value="Aldehyde_DH_dom"/>
</dbReference>